<evidence type="ECO:0000256" key="2">
    <source>
        <dbReference type="ARBA" id="ARBA00022448"/>
    </source>
</evidence>
<protein>
    <recommendedName>
        <fullName evidence="4">Oligopeptide transport permease C-like N-terminal domain-containing protein</fullName>
    </recommendedName>
</protein>
<sequence>VLILGVLITAPGLVSNHGPFGLKVSDRLNGPSADHWFGTDDFGRDIFSRVMHGTRYSIGSALTVAIFAVVV</sequence>
<keyword evidence="2" id="KW-0813">Transport</keyword>
<dbReference type="PANTHER" id="PTHR43386">
    <property type="entry name" value="OLIGOPEPTIDE TRANSPORT SYSTEM PERMEASE PROTEIN APPC"/>
    <property type="match status" value="1"/>
</dbReference>
<gene>
    <name evidence="3" type="ORF">METZ01_LOCUS137255</name>
</gene>
<dbReference type="AlphaFoldDB" id="A0A381Z658"/>
<proteinExistence type="predicted"/>
<dbReference type="PANTHER" id="PTHR43386:SF1">
    <property type="entry name" value="D,D-DIPEPTIDE TRANSPORT SYSTEM PERMEASE PROTEIN DDPC-RELATED"/>
    <property type="match status" value="1"/>
</dbReference>
<dbReference type="EMBL" id="UINC01019998">
    <property type="protein sequence ID" value="SVA84401.1"/>
    <property type="molecule type" value="Genomic_DNA"/>
</dbReference>
<feature type="non-terminal residue" evidence="3">
    <location>
        <position position="71"/>
    </location>
</feature>
<evidence type="ECO:0008006" key="4">
    <source>
        <dbReference type="Google" id="ProtNLM"/>
    </source>
</evidence>
<dbReference type="InterPro" id="IPR050366">
    <property type="entry name" value="BP-dependent_transpt_permease"/>
</dbReference>
<comment type="subcellular location">
    <subcellularLocation>
        <location evidence="1">Cell membrane</location>
        <topology evidence="1">Multi-pass membrane protein</topology>
    </subcellularLocation>
</comment>
<dbReference type="GO" id="GO:0005886">
    <property type="term" value="C:plasma membrane"/>
    <property type="evidence" value="ECO:0007669"/>
    <property type="project" value="UniProtKB-SubCell"/>
</dbReference>
<feature type="non-terminal residue" evidence="3">
    <location>
        <position position="1"/>
    </location>
</feature>
<name>A0A381Z658_9ZZZZ</name>
<organism evidence="3">
    <name type="scientific">marine metagenome</name>
    <dbReference type="NCBI Taxonomy" id="408172"/>
    <lineage>
        <taxon>unclassified sequences</taxon>
        <taxon>metagenomes</taxon>
        <taxon>ecological metagenomes</taxon>
    </lineage>
</organism>
<evidence type="ECO:0000313" key="3">
    <source>
        <dbReference type="EMBL" id="SVA84401.1"/>
    </source>
</evidence>
<reference evidence="3" key="1">
    <citation type="submission" date="2018-05" db="EMBL/GenBank/DDBJ databases">
        <authorList>
            <person name="Lanie J.A."/>
            <person name="Ng W.-L."/>
            <person name="Kazmierczak K.M."/>
            <person name="Andrzejewski T.M."/>
            <person name="Davidsen T.M."/>
            <person name="Wayne K.J."/>
            <person name="Tettelin H."/>
            <person name="Glass J.I."/>
            <person name="Rusch D."/>
            <person name="Podicherti R."/>
            <person name="Tsui H.-C.T."/>
            <person name="Winkler M.E."/>
        </authorList>
    </citation>
    <scope>NUCLEOTIDE SEQUENCE</scope>
</reference>
<evidence type="ECO:0000256" key="1">
    <source>
        <dbReference type="ARBA" id="ARBA00004651"/>
    </source>
</evidence>
<accession>A0A381Z658</accession>